<protein>
    <recommendedName>
        <fullName evidence="3">ADF-H domain-containing protein</fullName>
    </recommendedName>
</protein>
<proteinExistence type="inferred from homology"/>
<feature type="domain" description="ADF-H" evidence="3">
    <location>
        <begin position="5"/>
        <end position="148"/>
    </location>
</feature>
<comment type="caution">
    <text evidence="4">The sequence shown here is derived from an EMBL/GenBank/DDBJ whole genome shotgun (WGS) entry which is preliminary data.</text>
</comment>
<dbReference type="Pfam" id="PF00241">
    <property type="entry name" value="Cofilin_ADF"/>
    <property type="match status" value="1"/>
</dbReference>
<dbReference type="EMBL" id="JACVVK020000658">
    <property type="protein sequence ID" value="KAK7459433.1"/>
    <property type="molecule type" value="Genomic_DNA"/>
</dbReference>
<dbReference type="GO" id="GO:0003779">
    <property type="term" value="F:actin binding"/>
    <property type="evidence" value="ECO:0007669"/>
    <property type="project" value="UniProtKB-KW"/>
</dbReference>
<evidence type="ECO:0000256" key="1">
    <source>
        <dbReference type="ARBA" id="ARBA00006844"/>
    </source>
</evidence>
<evidence type="ECO:0000313" key="5">
    <source>
        <dbReference type="Proteomes" id="UP001519460"/>
    </source>
</evidence>
<evidence type="ECO:0000313" key="4">
    <source>
        <dbReference type="EMBL" id="KAK7459433.1"/>
    </source>
</evidence>
<dbReference type="AlphaFoldDB" id="A0ABD0J4I1"/>
<name>A0ABD0J4I1_9CAEN</name>
<sequence length="148" mass="16381">MSGPGSGIEISDECISEYKSFQQSADSGKRCIIYKITDDNKQIVIEKKVDKGPGKDDAEDFDEIVSCLEDKEPRYLVFDLKGPGKGGAAANNRVIVLTWISDSAPVKKRMLYSASFNSLKAKLPGVYKFITVNDKGELTYQRIMSELS</sequence>
<dbReference type="CDD" id="cd11286">
    <property type="entry name" value="ADF_cofilin_like"/>
    <property type="match status" value="1"/>
</dbReference>
<comment type="similarity">
    <text evidence="1">Belongs to the actin-binding proteins ADF family.</text>
</comment>
<dbReference type="PROSITE" id="PS51263">
    <property type="entry name" value="ADF_H"/>
    <property type="match status" value="1"/>
</dbReference>
<gene>
    <name evidence="4" type="ORF">BaRGS_00039001</name>
</gene>
<dbReference type="Gene3D" id="3.40.20.10">
    <property type="entry name" value="Severin"/>
    <property type="match status" value="1"/>
</dbReference>
<keyword evidence="5" id="KW-1185">Reference proteome</keyword>
<evidence type="ECO:0000256" key="2">
    <source>
        <dbReference type="ARBA" id="ARBA00023203"/>
    </source>
</evidence>
<accession>A0ABD0J4I1</accession>
<dbReference type="Proteomes" id="UP001519460">
    <property type="component" value="Unassembled WGS sequence"/>
</dbReference>
<dbReference type="InterPro" id="IPR002108">
    <property type="entry name" value="ADF-H"/>
</dbReference>
<evidence type="ECO:0000259" key="3">
    <source>
        <dbReference type="PROSITE" id="PS51263"/>
    </source>
</evidence>
<dbReference type="SUPFAM" id="SSF55753">
    <property type="entry name" value="Actin depolymerizing proteins"/>
    <property type="match status" value="1"/>
</dbReference>
<dbReference type="PANTHER" id="PTHR11913">
    <property type="entry name" value="COFILIN-RELATED"/>
    <property type="match status" value="1"/>
</dbReference>
<dbReference type="InterPro" id="IPR017904">
    <property type="entry name" value="ADF/Cofilin"/>
</dbReference>
<dbReference type="SMART" id="SM00102">
    <property type="entry name" value="ADF"/>
    <property type="match status" value="1"/>
</dbReference>
<organism evidence="4 5">
    <name type="scientific">Batillaria attramentaria</name>
    <dbReference type="NCBI Taxonomy" id="370345"/>
    <lineage>
        <taxon>Eukaryota</taxon>
        <taxon>Metazoa</taxon>
        <taxon>Spiralia</taxon>
        <taxon>Lophotrochozoa</taxon>
        <taxon>Mollusca</taxon>
        <taxon>Gastropoda</taxon>
        <taxon>Caenogastropoda</taxon>
        <taxon>Sorbeoconcha</taxon>
        <taxon>Cerithioidea</taxon>
        <taxon>Batillariidae</taxon>
        <taxon>Batillaria</taxon>
    </lineage>
</organism>
<dbReference type="InterPro" id="IPR029006">
    <property type="entry name" value="ADF-H/Gelsolin-like_dom_sf"/>
</dbReference>
<keyword evidence="2" id="KW-0009">Actin-binding</keyword>
<reference evidence="4 5" key="1">
    <citation type="journal article" date="2023" name="Sci. Data">
        <title>Genome assembly of the Korean intertidal mud-creeper Batillaria attramentaria.</title>
        <authorList>
            <person name="Patra A.K."/>
            <person name="Ho P.T."/>
            <person name="Jun S."/>
            <person name="Lee S.J."/>
            <person name="Kim Y."/>
            <person name="Won Y.J."/>
        </authorList>
    </citation>
    <scope>NUCLEOTIDE SEQUENCE [LARGE SCALE GENOMIC DNA]</scope>
    <source>
        <strain evidence="4">Wonlab-2016</strain>
    </source>
</reference>